<dbReference type="Pfam" id="PF01527">
    <property type="entry name" value="HTH_Tnp_1"/>
    <property type="match status" value="1"/>
</dbReference>
<dbReference type="InterPro" id="IPR036388">
    <property type="entry name" value="WH-like_DNA-bd_sf"/>
</dbReference>
<evidence type="ECO:0008006" key="5">
    <source>
        <dbReference type="Google" id="ProtNLM"/>
    </source>
</evidence>
<dbReference type="Proteomes" id="UP000302139">
    <property type="component" value="Unassembled WGS sequence"/>
</dbReference>
<dbReference type="GO" id="GO:0006313">
    <property type="term" value="P:DNA transposition"/>
    <property type="evidence" value="ECO:0007669"/>
    <property type="project" value="InterPro"/>
</dbReference>
<sequence>MTCASPKIPDPVDNPGSALTPWSWTYPDELRELAVREVQTSGRPVAHVAKDLGIHKEALRGWVCQAEADKGDRPDLLTTAERAELGQLRKDQ</sequence>
<dbReference type="EMBL" id="BJHY01000002">
    <property type="protein sequence ID" value="GDY80065.1"/>
    <property type="molecule type" value="Genomic_DNA"/>
</dbReference>
<comment type="caution">
    <text evidence="2">The sequence shown here is derived from an EMBL/GenBank/DDBJ whole genome shotgun (WGS) entry which is preliminary data.</text>
</comment>
<name>A0A4D4N9D5_STRAX</name>
<accession>A0A4D4N9D5</accession>
<evidence type="ECO:0000313" key="2">
    <source>
        <dbReference type="EMBL" id="GDY80065.1"/>
    </source>
</evidence>
<dbReference type="GO" id="GO:0004803">
    <property type="term" value="F:transposase activity"/>
    <property type="evidence" value="ECO:0007669"/>
    <property type="project" value="InterPro"/>
</dbReference>
<dbReference type="RefSeq" id="WP_159045188.1">
    <property type="nucleotide sequence ID" value="NZ_BAABTN010000125.1"/>
</dbReference>
<organism evidence="2 3">
    <name type="scientific">Streptomyces avermitilis</name>
    <dbReference type="NCBI Taxonomy" id="33903"/>
    <lineage>
        <taxon>Bacteria</taxon>
        <taxon>Bacillati</taxon>
        <taxon>Actinomycetota</taxon>
        <taxon>Actinomycetes</taxon>
        <taxon>Kitasatosporales</taxon>
        <taxon>Streptomycetaceae</taxon>
        <taxon>Streptomyces</taxon>
    </lineage>
</organism>
<evidence type="ECO:0000313" key="3">
    <source>
        <dbReference type="Proteomes" id="UP000299211"/>
    </source>
</evidence>
<proteinExistence type="predicted"/>
<dbReference type="InterPro" id="IPR009057">
    <property type="entry name" value="Homeodomain-like_sf"/>
</dbReference>
<evidence type="ECO:0000313" key="4">
    <source>
        <dbReference type="Proteomes" id="UP000302139"/>
    </source>
</evidence>
<dbReference type="Gene3D" id="1.10.10.10">
    <property type="entry name" value="Winged helix-like DNA-binding domain superfamily/Winged helix DNA-binding domain"/>
    <property type="match status" value="1"/>
</dbReference>
<gene>
    <name evidence="1" type="ORF">SAV14893_091920</name>
    <name evidence="2" type="ORF">SAV31267_095500</name>
</gene>
<dbReference type="Proteomes" id="UP000299211">
    <property type="component" value="Unassembled WGS sequence"/>
</dbReference>
<evidence type="ECO:0000313" key="1">
    <source>
        <dbReference type="EMBL" id="GDY69799.1"/>
    </source>
</evidence>
<dbReference type="InterPro" id="IPR002514">
    <property type="entry name" value="Transposase_8"/>
</dbReference>
<dbReference type="AlphaFoldDB" id="A0A4D4N9D5"/>
<dbReference type="EMBL" id="BJHX01000002">
    <property type="protein sequence ID" value="GDY69799.1"/>
    <property type="molecule type" value="Genomic_DNA"/>
</dbReference>
<protein>
    <recommendedName>
        <fullName evidence="5">Transposase</fullName>
    </recommendedName>
</protein>
<reference evidence="1 4" key="2">
    <citation type="submission" date="2019-04" db="EMBL/GenBank/DDBJ databases">
        <title>Draft genome sequences of Streptomyces avermitilis NBRC 14893.</title>
        <authorList>
            <person name="Komaki H."/>
            <person name="Tamura T."/>
            <person name="Hosoyama A."/>
        </authorList>
    </citation>
    <scope>NUCLEOTIDE SEQUENCE [LARGE SCALE GENOMIC DNA]</scope>
    <source>
        <strain evidence="1 4">NBRC 14893</strain>
    </source>
</reference>
<dbReference type="GeneID" id="41544977"/>
<dbReference type="SUPFAM" id="SSF46689">
    <property type="entry name" value="Homeodomain-like"/>
    <property type="match status" value="1"/>
</dbReference>
<dbReference type="GO" id="GO:0003677">
    <property type="term" value="F:DNA binding"/>
    <property type="evidence" value="ECO:0007669"/>
    <property type="project" value="InterPro"/>
</dbReference>
<reference evidence="2 3" key="1">
    <citation type="submission" date="2019-04" db="EMBL/GenBank/DDBJ databases">
        <title>Draft genome sequences of Streptomyces avermitilis ATCC 31267.</title>
        <authorList>
            <person name="Komaki H."/>
            <person name="Tamura T."/>
            <person name="Hosoyama A."/>
        </authorList>
    </citation>
    <scope>NUCLEOTIDE SEQUENCE [LARGE SCALE GENOMIC DNA]</scope>
    <source>
        <strain evidence="2 3">ATCC 31267</strain>
    </source>
</reference>